<accession>A0A7W7B2K1</accession>
<dbReference type="Gene3D" id="1.20.1330.10">
    <property type="entry name" value="f41 fragment of flagellin, N-terminal domain"/>
    <property type="match status" value="1"/>
</dbReference>
<dbReference type="EMBL" id="JACHNZ010000028">
    <property type="protein sequence ID" value="MBB4632846.1"/>
    <property type="molecule type" value="Genomic_DNA"/>
</dbReference>
<comment type="similarity">
    <text evidence="3">Belongs to the bacterial flagellin family.</text>
</comment>
<dbReference type="GO" id="GO:0009424">
    <property type="term" value="C:bacterial-type flagellum hook"/>
    <property type="evidence" value="ECO:0007669"/>
    <property type="project" value="InterPro"/>
</dbReference>
<dbReference type="AlphaFoldDB" id="A0A7W7B2K1"/>
<dbReference type="RefSeq" id="WP_184069920.1">
    <property type="nucleotide sequence ID" value="NZ_JACHNZ010000028.1"/>
</dbReference>
<sequence>MRVGTFQSFQSQISRMGSLQSTISRLEAQIASGKRVLDPADDPLGSSRIADLQRSIDNNQQFIRNMDTVTTQLSLADSAAESMSNQMVRAKELAIQAANGTLTDTDRKNISTELGQILDQMLSLSNTRDASGNYLFSGAAVSTAPFAVDGSGAIVWQGSGQPPKVPVSSDVAIASSVSGLDMLSIETSGGRQTILASLSEFKAVLDTPGLDAAALQSGMDKALSDMSAGVDRLADQRATFGSRMAQIETETDRLTSLEVTLTTAKSSIESLDVAAAIVELKSAMTLLDASQQSFAQIKKLSLFSYL</sequence>
<evidence type="ECO:0000313" key="8">
    <source>
        <dbReference type="Proteomes" id="UP000566324"/>
    </source>
</evidence>
<keyword evidence="7" id="KW-0966">Cell projection</keyword>
<feature type="domain" description="Flagellin N-terminal" evidence="5">
    <location>
        <begin position="12"/>
        <end position="139"/>
    </location>
</feature>
<evidence type="ECO:0000259" key="6">
    <source>
        <dbReference type="Pfam" id="PF00700"/>
    </source>
</evidence>
<evidence type="ECO:0000313" key="7">
    <source>
        <dbReference type="EMBL" id="MBB4632846.1"/>
    </source>
</evidence>
<keyword evidence="7" id="KW-0969">Cilium</keyword>
<evidence type="ECO:0000256" key="1">
    <source>
        <dbReference type="ARBA" id="ARBA00004365"/>
    </source>
</evidence>
<dbReference type="GO" id="GO:0005576">
    <property type="term" value="C:extracellular region"/>
    <property type="evidence" value="ECO:0007669"/>
    <property type="project" value="UniProtKB-SubCell"/>
</dbReference>
<evidence type="ECO:0000256" key="2">
    <source>
        <dbReference type="ARBA" id="ARBA00004613"/>
    </source>
</evidence>
<dbReference type="InterPro" id="IPR046358">
    <property type="entry name" value="Flagellin_C"/>
</dbReference>
<dbReference type="Proteomes" id="UP000566324">
    <property type="component" value="Unassembled WGS sequence"/>
</dbReference>
<reference evidence="7 8" key="1">
    <citation type="submission" date="2020-08" db="EMBL/GenBank/DDBJ databases">
        <title>Genomic Encyclopedia of Type Strains, Phase IV (KMG-IV): sequencing the most valuable type-strain genomes for metagenomic binning, comparative biology and taxonomic classification.</title>
        <authorList>
            <person name="Goeker M."/>
        </authorList>
    </citation>
    <scope>NUCLEOTIDE SEQUENCE [LARGE SCALE GENOMIC DNA]</scope>
    <source>
        <strain evidence="7 8">DSM 17328</strain>
    </source>
</reference>
<dbReference type="NCBIfam" id="TIGR02550">
    <property type="entry name" value="flagell_flgL"/>
    <property type="match status" value="1"/>
</dbReference>
<name>A0A7W7B2K1_9SPHN</name>
<dbReference type="GO" id="GO:0005198">
    <property type="term" value="F:structural molecule activity"/>
    <property type="evidence" value="ECO:0007669"/>
    <property type="project" value="InterPro"/>
</dbReference>
<dbReference type="PANTHER" id="PTHR42792:SF1">
    <property type="entry name" value="FLAGELLAR HOOK-ASSOCIATED PROTEIN 3"/>
    <property type="match status" value="1"/>
</dbReference>
<evidence type="ECO:0000256" key="4">
    <source>
        <dbReference type="ARBA" id="ARBA00023143"/>
    </source>
</evidence>
<dbReference type="InterPro" id="IPR013384">
    <property type="entry name" value="Flagell_FlgL"/>
</dbReference>
<dbReference type="InterPro" id="IPR001492">
    <property type="entry name" value="Flagellin"/>
</dbReference>
<organism evidence="7 8">
    <name type="scientific">Sphingosinicella soli</name>
    <dbReference type="NCBI Taxonomy" id="333708"/>
    <lineage>
        <taxon>Bacteria</taxon>
        <taxon>Pseudomonadati</taxon>
        <taxon>Pseudomonadota</taxon>
        <taxon>Alphaproteobacteria</taxon>
        <taxon>Sphingomonadales</taxon>
        <taxon>Sphingosinicellaceae</taxon>
        <taxon>Sphingosinicella</taxon>
    </lineage>
</organism>
<dbReference type="InterPro" id="IPR001029">
    <property type="entry name" value="Flagellin_N"/>
</dbReference>
<dbReference type="GO" id="GO:0071973">
    <property type="term" value="P:bacterial-type flagellum-dependent cell motility"/>
    <property type="evidence" value="ECO:0007669"/>
    <property type="project" value="InterPro"/>
</dbReference>
<dbReference type="PANTHER" id="PTHR42792">
    <property type="entry name" value="FLAGELLIN"/>
    <property type="match status" value="1"/>
</dbReference>
<dbReference type="Pfam" id="PF00669">
    <property type="entry name" value="Flagellin_N"/>
    <property type="match status" value="1"/>
</dbReference>
<dbReference type="Pfam" id="PF00700">
    <property type="entry name" value="Flagellin_C"/>
    <property type="match status" value="1"/>
</dbReference>
<keyword evidence="8" id="KW-1185">Reference proteome</keyword>
<keyword evidence="7" id="KW-0282">Flagellum</keyword>
<protein>
    <submittedName>
        <fullName evidence="7">Flagellar hook-associated protein 3 FlgL</fullName>
    </submittedName>
</protein>
<gene>
    <name evidence="7" type="ORF">GGQ98_002473</name>
</gene>
<comment type="subcellular location">
    <subcellularLocation>
        <location evidence="1">Bacterial flagellum</location>
    </subcellularLocation>
    <subcellularLocation>
        <location evidence="2">Secreted</location>
    </subcellularLocation>
</comment>
<proteinExistence type="inferred from homology"/>
<comment type="caution">
    <text evidence="7">The sequence shown here is derived from an EMBL/GenBank/DDBJ whole genome shotgun (WGS) entry which is preliminary data.</text>
</comment>
<keyword evidence="4" id="KW-0975">Bacterial flagellum</keyword>
<evidence type="ECO:0000259" key="5">
    <source>
        <dbReference type="Pfam" id="PF00669"/>
    </source>
</evidence>
<dbReference type="SUPFAM" id="SSF64518">
    <property type="entry name" value="Phase 1 flagellin"/>
    <property type="match status" value="1"/>
</dbReference>
<feature type="domain" description="Flagellin C-terminal" evidence="6">
    <location>
        <begin position="231"/>
        <end position="306"/>
    </location>
</feature>
<evidence type="ECO:0000256" key="3">
    <source>
        <dbReference type="ARBA" id="ARBA00005709"/>
    </source>
</evidence>